<feature type="transmembrane region" description="Helical" evidence="1">
    <location>
        <begin position="12"/>
        <end position="39"/>
    </location>
</feature>
<name>A0A7W7KFT8_PSENT</name>
<proteinExistence type="predicted"/>
<reference evidence="2 3" key="1">
    <citation type="submission" date="2020-08" db="EMBL/GenBank/DDBJ databases">
        <title>Functional genomics of gut bacteria from endangered species of beetles.</title>
        <authorList>
            <person name="Carlos-Shanley C."/>
        </authorList>
    </citation>
    <scope>NUCLEOTIDE SEQUENCE [LARGE SCALE GENOMIC DNA]</scope>
    <source>
        <strain evidence="2 3">S00179</strain>
    </source>
</reference>
<comment type="caution">
    <text evidence="2">The sequence shown here is derived from an EMBL/GenBank/DDBJ whole genome shotgun (WGS) entry which is preliminary data.</text>
</comment>
<evidence type="ECO:0000256" key="1">
    <source>
        <dbReference type="SAM" id="Phobius"/>
    </source>
</evidence>
<accession>A0A7W7KFT8</accession>
<evidence type="ECO:0000313" key="2">
    <source>
        <dbReference type="EMBL" id="MBB4861705.1"/>
    </source>
</evidence>
<dbReference type="Proteomes" id="UP000566995">
    <property type="component" value="Unassembled WGS sequence"/>
</dbReference>
<dbReference type="RefSeq" id="WP_184585955.1">
    <property type="nucleotide sequence ID" value="NZ_JACHLI010000001.1"/>
</dbReference>
<organism evidence="2 3">
    <name type="scientific">Pseudomonas nitroreducens</name>
    <dbReference type="NCBI Taxonomy" id="46680"/>
    <lineage>
        <taxon>Bacteria</taxon>
        <taxon>Pseudomonadati</taxon>
        <taxon>Pseudomonadota</taxon>
        <taxon>Gammaproteobacteria</taxon>
        <taxon>Pseudomonadales</taxon>
        <taxon>Pseudomonadaceae</taxon>
        <taxon>Pseudomonas</taxon>
    </lineage>
</organism>
<evidence type="ECO:0000313" key="3">
    <source>
        <dbReference type="Proteomes" id="UP000566995"/>
    </source>
</evidence>
<gene>
    <name evidence="2" type="ORF">HNP46_000516</name>
</gene>
<keyword evidence="1" id="KW-1133">Transmembrane helix</keyword>
<protein>
    <submittedName>
        <fullName evidence="2">Uncharacterized protein</fullName>
    </submittedName>
</protein>
<dbReference type="EMBL" id="JACHLI010000001">
    <property type="protein sequence ID" value="MBB4861705.1"/>
    <property type="molecule type" value="Genomic_DNA"/>
</dbReference>
<sequence>MIWNFFVVLARVIYQLAQLGGFLIVALLMPGWVMGQVGWEIVGYESMNESGRAVSHPTLLLAMINSMFVCAGGMFLFFVGLEMAKEHAAAKAKREAAGNS</sequence>
<feature type="transmembrane region" description="Helical" evidence="1">
    <location>
        <begin position="59"/>
        <end position="81"/>
    </location>
</feature>
<keyword evidence="1" id="KW-0472">Membrane</keyword>
<dbReference type="AlphaFoldDB" id="A0A7W7KFT8"/>
<keyword evidence="1" id="KW-0812">Transmembrane</keyword>